<sequence length="139" mass="16185">MKTIKIHFKDTWTEVSTGNIQDILYSTETIHVYDEETGAEQLKVLHRSVGEHTEYGIKHTRELLNTNHIETRKANLSKEEMFDFILNHKVHIEPDGSIWENTAGQKVLKKYHVSIDNVKMSGYDLEDAINEYVSRQRAN</sequence>
<organism evidence="1 2">
    <name type="scientific">Escherichia phage 121Q</name>
    <dbReference type="NCBI Taxonomy" id="1555202"/>
    <lineage>
        <taxon>Viruses</taxon>
        <taxon>Duplodnaviria</taxon>
        <taxon>Heunggongvirae</taxon>
        <taxon>Uroviricota</taxon>
        <taxon>Caudoviricetes</taxon>
        <taxon>Asteriusvirus</taxon>
        <taxon>Asteriusvirus av121Q</taxon>
    </lineage>
</organism>
<dbReference type="RefSeq" id="YP_009101737.1">
    <property type="nucleotide sequence ID" value="NC_025447.1"/>
</dbReference>
<evidence type="ECO:0000313" key="2">
    <source>
        <dbReference type="Proteomes" id="UP000029889"/>
    </source>
</evidence>
<protein>
    <submittedName>
        <fullName evidence="1">Uncharacterized protein</fullName>
    </submittedName>
</protein>
<evidence type="ECO:0000313" key="1">
    <source>
        <dbReference type="EMBL" id="AIT14040.1"/>
    </source>
</evidence>
<dbReference type="OrthoDB" id="27449at10239"/>
<name>A0A097EX96_9CAUD</name>
<dbReference type="GeneID" id="22111190"/>
<keyword evidence="2" id="KW-1185">Reference proteome</keyword>
<gene>
    <name evidence="1" type="primary">150</name>
    <name evidence="1" type="ORF">PBI_121Q_150</name>
</gene>
<dbReference type="KEGG" id="vg:22111190"/>
<proteinExistence type="predicted"/>
<dbReference type="EMBL" id="KM507819">
    <property type="protein sequence ID" value="AIT14040.1"/>
    <property type="molecule type" value="Genomic_DNA"/>
</dbReference>
<dbReference type="Proteomes" id="UP000029889">
    <property type="component" value="Segment"/>
</dbReference>
<accession>A0A097EX96</accession>
<reference evidence="1 2" key="1">
    <citation type="submission" date="2014-09" db="EMBL/GenBank/DDBJ databases">
        <authorList>
            <person name="Lapin J.S."/>
            <person name="Pope W.H."/>
            <person name="Hua J."/>
            <person name="Ford M.E."/>
            <person name="Conway J.F."/>
            <person name="Hatfull G.F."/>
            <person name="Hendrix R.W."/>
        </authorList>
    </citation>
    <scope>NUCLEOTIDE SEQUENCE [LARGE SCALE GENOMIC DNA]</scope>
</reference>